<feature type="region of interest" description="Disordered" evidence="2">
    <location>
        <begin position="17"/>
        <end position="202"/>
    </location>
</feature>
<sequence length="608" mass="65614">MGDLVVEVLASSTIGPDAAAAAAASAPPPPPPPPAHPRRPRVREVSSRFMSPVVSSSSADSLHLLPSKSPLHKHNLGSTPIPSHPDHQSRQQRSSSVNRRRRQLDMEPLSCSDENRPTDSSDPPVQVQNSETQFPFEQVPSTLRRQRSAKPLKENIGGGRQTHHQQPPPPPPPHHSSLKIGHGRGGAAAAFATPSRPDTPMLSASLDRTMLSTTAARYRLTQQRSTNIASSAAAKLLQSSVMSLPSQSSDKATPSSSQDANSVPQEGHHCLPHDGNHNQLSSSTQSLPELRSSMPEADMLPTVSGRLRGEKHGSRGSGVGSANSSTESLKFSFPSSRYLNSPFNSGAEGGEKGANAVSKPLANSAKMGGLCLPPVPPCPSTKPGMETRKAKKVSSHQEDVHSLKLLYNRYLQWRYANARAQASLQAQQREAETRVNSLRVKMAELYDSVTRKRTELGILQRTKTLSAILESQVPYLDQWSALEGEYSVSLAESIQALLNASIQLPLGTNVRVDIKELQEALNSATKVMAIIGSHVQPLIPKAEETEILMSELARIAGGERALVEECGVLLSKTYASQVDECSLRSQIIQLHSTCLKDNILMKELTVNN</sequence>
<dbReference type="AlphaFoldDB" id="A0A2P5DY74"/>
<accession>A0A2P5DY74</accession>
<dbReference type="GO" id="GO:0051225">
    <property type="term" value="P:spindle assembly"/>
    <property type="evidence" value="ECO:0007669"/>
    <property type="project" value="TreeGrafter"/>
</dbReference>
<dbReference type="PANTHER" id="PTHR31807">
    <property type="entry name" value="AUGMIN FAMILY MEMBER"/>
    <property type="match status" value="1"/>
</dbReference>
<dbReference type="OrthoDB" id="542108at2759"/>
<gene>
    <name evidence="3" type="ORF">TorRG33x02_238450</name>
</gene>
<protein>
    <submittedName>
        <fullName evidence="3">QWRF family</fullName>
    </submittedName>
</protein>
<dbReference type="EMBL" id="JXTC01000242">
    <property type="protein sequence ID" value="PON78251.1"/>
    <property type="molecule type" value="Genomic_DNA"/>
</dbReference>
<dbReference type="GO" id="GO:0008017">
    <property type="term" value="F:microtubule binding"/>
    <property type="evidence" value="ECO:0007669"/>
    <property type="project" value="TreeGrafter"/>
</dbReference>
<feature type="compositionally biased region" description="Polar residues" evidence="2">
    <location>
        <begin position="250"/>
        <end position="264"/>
    </location>
</feature>
<dbReference type="Pfam" id="PF04484">
    <property type="entry name" value="QWRF"/>
    <property type="match status" value="1"/>
</dbReference>
<comment type="similarity">
    <text evidence="1">Belongs to the QWRF family.</text>
</comment>
<dbReference type="GO" id="GO:0005880">
    <property type="term" value="C:nuclear microtubule"/>
    <property type="evidence" value="ECO:0007669"/>
    <property type="project" value="TreeGrafter"/>
</dbReference>
<dbReference type="GO" id="GO:0005737">
    <property type="term" value="C:cytoplasm"/>
    <property type="evidence" value="ECO:0007669"/>
    <property type="project" value="TreeGrafter"/>
</dbReference>
<proteinExistence type="inferred from homology"/>
<dbReference type="PANTHER" id="PTHR31807:SF6">
    <property type="entry name" value="PROTEIN ENDOSPERM DEFECTIVE 1-RELATED"/>
    <property type="match status" value="1"/>
</dbReference>
<evidence type="ECO:0000256" key="2">
    <source>
        <dbReference type="SAM" id="MobiDB-lite"/>
    </source>
</evidence>
<evidence type="ECO:0000313" key="3">
    <source>
        <dbReference type="EMBL" id="PON78251.1"/>
    </source>
</evidence>
<feature type="region of interest" description="Disordered" evidence="2">
    <location>
        <begin position="306"/>
        <end position="330"/>
    </location>
</feature>
<feature type="compositionally biased region" description="Polar residues" evidence="2">
    <location>
        <begin position="120"/>
        <end position="143"/>
    </location>
</feature>
<feature type="compositionally biased region" description="Basic and acidic residues" evidence="2">
    <location>
        <begin position="266"/>
        <end position="276"/>
    </location>
</feature>
<keyword evidence="4" id="KW-1185">Reference proteome</keyword>
<name>A0A2P5DY74_TREOI</name>
<dbReference type="Proteomes" id="UP000237000">
    <property type="component" value="Unassembled WGS sequence"/>
</dbReference>
<dbReference type="STRING" id="63057.A0A2P5DY74"/>
<feature type="region of interest" description="Disordered" evidence="2">
    <location>
        <begin position="242"/>
        <end position="289"/>
    </location>
</feature>
<evidence type="ECO:0000256" key="1">
    <source>
        <dbReference type="ARBA" id="ARBA00010016"/>
    </source>
</evidence>
<feature type="compositionally biased region" description="Polar residues" evidence="2">
    <location>
        <begin position="320"/>
        <end position="330"/>
    </location>
</feature>
<feature type="compositionally biased region" description="Low complexity" evidence="2">
    <location>
        <begin position="47"/>
        <end position="69"/>
    </location>
</feature>
<comment type="caution">
    <text evidence="3">The sequence shown here is derived from an EMBL/GenBank/DDBJ whole genome shotgun (WGS) entry which is preliminary data.</text>
</comment>
<organism evidence="3 4">
    <name type="scientific">Trema orientale</name>
    <name type="common">Charcoal tree</name>
    <name type="synonym">Celtis orientalis</name>
    <dbReference type="NCBI Taxonomy" id="63057"/>
    <lineage>
        <taxon>Eukaryota</taxon>
        <taxon>Viridiplantae</taxon>
        <taxon>Streptophyta</taxon>
        <taxon>Embryophyta</taxon>
        <taxon>Tracheophyta</taxon>
        <taxon>Spermatophyta</taxon>
        <taxon>Magnoliopsida</taxon>
        <taxon>eudicotyledons</taxon>
        <taxon>Gunneridae</taxon>
        <taxon>Pentapetalae</taxon>
        <taxon>rosids</taxon>
        <taxon>fabids</taxon>
        <taxon>Rosales</taxon>
        <taxon>Cannabaceae</taxon>
        <taxon>Trema</taxon>
    </lineage>
</organism>
<dbReference type="InParanoid" id="A0A2P5DY74"/>
<feature type="compositionally biased region" description="Pro residues" evidence="2">
    <location>
        <begin position="26"/>
        <end position="35"/>
    </location>
</feature>
<dbReference type="FunCoup" id="A0A2P5DY74">
    <property type="interactions" value="87"/>
</dbReference>
<dbReference type="InterPro" id="IPR007573">
    <property type="entry name" value="QWRF"/>
</dbReference>
<feature type="compositionally biased region" description="Polar residues" evidence="2">
    <location>
        <begin position="277"/>
        <end position="287"/>
    </location>
</feature>
<evidence type="ECO:0000313" key="4">
    <source>
        <dbReference type="Proteomes" id="UP000237000"/>
    </source>
</evidence>
<reference evidence="4" key="1">
    <citation type="submission" date="2016-06" db="EMBL/GenBank/DDBJ databases">
        <title>Parallel loss of symbiosis genes in relatives of nitrogen-fixing non-legume Parasponia.</title>
        <authorList>
            <person name="Van Velzen R."/>
            <person name="Holmer R."/>
            <person name="Bu F."/>
            <person name="Rutten L."/>
            <person name="Van Zeijl A."/>
            <person name="Liu W."/>
            <person name="Santuari L."/>
            <person name="Cao Q."/>
            <person name="Sharma T."/>
            <person name="Shen D."/>
            <person name="Roswanjaya Y."/>
            <person name="Wardhani T."/>
            <person name="Kalhor M.S."/>
            <person name="Jansen J."/>
            <person name="Van den Hoogen J."/>
            <person name="Gungor B."/>
            <person name="Hartog M."/>
            <person name="Hontelez J."/>
            <person name="Verver J."/>
            <person name="Yang W.-C."/>
            <person name="Schijlen E."/>
            <person name="Repin R."/>
            <person name="Schilthuizen M."/>
            <person name="Schranz E."/>
            <person name="Heidstra R."/>
            <person name="Miyata K."/>
            <person name="Fedorova E."/>
            <person name="Kohlen W."/>
            <person name="Bisseling T."/>
            <person name="Smit S."/>
            <person name="Geurts R."/>
        </authorList>
    </citation>
    <scope>NUCLEOTIDE SEQUENCE [LARGE SCALE GENOMIC DNA]</scope>
    <source>
        <strain evidence="4">cv. RG33-2</strain>
    </source>
</reference>